<name>A0ABN3VIP7_9PSEU</name>
<evidence type="ECO:0000256" key="1">
    <source>
        <dbReference type="SAM" id="MobiDB-lite"/>
    </source>
</evidence>
<organism evidence="2 3">
    <name type="scientific">Saccharopolyspora taberi</name>
    <dbReference type="NCBI Taxonomy" id="60895"/>
    <lineage>
        <taxon>Bacteria</taxon>
        <taxon>Bacillati</taxon>
        <taxon>Actinomycetota</taxon>
        <taxon>Actinomycetes</taxon>
        <taxon>Pseudonocardiales</taxon>
        <taxon>Pseudonocardiaceae</taxon>
        <taxon>Saccharopolyspora</taxon>
    </lineage>
</organism>
<accession>A0ABN3VIP7</accession>
<comment type="caution">
    <text evidence="2">The sequence shown here is derived from an EMBL/GenBank/DDBJ whole genome shotgun (WGS) entry which is preliminary data.</text>
</comment>
<proteinExistence type="predicted"/>
<reference evidence="2 3" key="1">
    <citation type="journal article" date="2019" name="Int. J. Syst. Evol. Microbiol.">
        <title>The Global Catalogue of Microorganisms (GCM) 10K type strain sequencing project: providing services to taxonomists for standard genome sequencing and annotation.</title>
        <authorList>
            <consortium name="The Broad Institute Genomics Platform"/>
            <consortium name="The Broad Institute Genome Sequencing Center for Infectious Disease"/>
            <person name="Wu L."/>
            <person name="Ma J."/>
        </authorList>
    </citation>
    <scope>NUCLEOTIDE SEQUENCE [LARGE SCALE GENOMIC DNA]</scope>
    <source>
        <strain evidence="2 3">JCM 9383</strain>
    </source>
</reference>
<evidence type="ECO:0000313" key="3">
    <source>
        <dbReference type="Proteomes" id="UP001500979"/>
    </source>
</evidence>
<evidence type="ECO:0000313" key="2">
    <source>
        <dbReference type="EMBL" id="GAA2809144.1"/>
    </source>
</evidence>
<feature type="region of interest" description="Disordered" evidence="1">
    <location>
        <begin position="38"/>
        <end position="79"/>
    </location>
</feature>
<dbReference type="EMBL" id="BAAAUX010000020">
    <property type="protein sequence ID" value="GAA2809144.1"/>
    <property type="molecule type" value="Genomic_DNA"/>
</dbReference>
<sequence length="79" mass="8658">MWGMAVFALLVVLVLLLLVGGGVTVGILLARRGRTNTQAYPTQGMGHPQQGFQQPYPPQPMPQQYPPSQGFQQPPFPQQ</sequence>
<dbReference type="Proteomes" id="UP001500979">
    <property type="component" value="Unassembled WGS sequence"/>
</dbReference>
<gene>
    <name evidence="2" type="ORF">GCM10010470_50490</name>
</gene>
<feature type="compositionally biased region" description="Pro residues" evidence="1">
    <location>
        <begin position="55"/>
        <end position="65"/>
    </location>
</feature>
<keyword evidence="3" id="KW-1185">Reference proteome</keyword>
<protein>
    <submittedName>
        <fullName evidence="2">Uncharacterized protein</fullName>
    </submittedName>
</protein>